<keyword evidence="3" id="KW-0647">Proteasome</keyword>
<dbReference type="AlphaFoldDB" id="A0A9W7FZD4"/>
<dbReference type="GO" id="GO:0043161">
    <property type="term" value="P:proteasome-mediated ubiquitin-dependent protein catabolic process"/>
    <property type="evidence" value="ECO:0007669"/>
    <property type="project" value="TreeGrafter"/>
</dbReference>
<dbReference type="GO" id="GO:0034515">
    <property type="term" value="C:proteasome storage granule"/>
    <property type="evidence" value="ECO:0007669"/>
    <property type="project" value="TreeGrafter"/>
</dbReference>
<reference evidence="8" key="1">
    <citation type="journal article" date="2023" name="Commun. Biol.">
        <title>Genome analysis of Parmales, the sister group of diatoms, reveals the evolutionary specialization of diatoms from phago-mixotrophs to photoautotrophs.</title>
        <authorList>
            <person name="Ban H."/>
            <person name="Sato S."/>
            <person name="Yoshikawa S."/>
            <person name="Yamada K."/>
            <person name="Nakamura Y."/>
            <person name="Ichinomiya M."/>
            <person name="Sato N."/>
            <person name="Blanc-Mathieu R."/>
            <person name="Endo H."/>
            <person name="Kuwata A."/>
            <person name="Ogata H."/>
        </authorList>
    </citation>
    <scope>NUCLEOTIDE SEQUENCE [LARGE SCALE GENOMIC DNA]</scope>
</reference>
<dbReference type="OrthoDB" id="10252509at2759"/>
<evidence type="ECO:0000256" key="4">
    <source>
        <dbReference type="SAM" id="MobiDB-lite"/>
    </source>
</evidence>
<evidence type="ECO:0000259" key="5">
    <source>
        <dbReference type="Pfam" id="PF17781"/>
    </source>
</evidence>
<dbReference type="GO" id="GO:0042176">
    <property type="term" value="P:regulation of protein catabolic process"/>
    <property type="evidence" value="ECO:0007669"/>
    <property type="project" value="InterPro"/>
</dbReference>
<dbReference type="InterPro" id="IPR011989">
    <property type="entry name" value="ARM-like"/>
</dbReference>
<keyword evidence="2" id="KW-0677">Repeat</keyword>
<dbReference type="Pfam" id="PF01851">
    <property type="entry name" value="PC_rep"/>
    <property type="match status" value="1"/>
</dbReference>
<name>A0A9W7FZD4_9STRA</name>
<dbReference type="Pfam" id="PF17781">
    <property type="entry name" value="RPN1_RPN2_N"/>
    <property type="match status" value="1"/>
</dbReference>
<dbReference type="PANTHER" id="PTHR10943:SF1">
    <property type="entry name" value="26S PROTEASOME NON-ATPASE REGULATORY SUBUNIT 2"/>
    <property type="match status" value="1"/>
</dbReference>
<evidence type="ECO:0000313" key="7">
    <source>
        <dbReference type="EMBL" id="GMI25501.1"/>
    </source>
</evidence>
<dbReference type="SUPFAM" id="SSF48371">
    <property type="entry name" value="ARM repeat"/>
    <property type="match status" value="1"/>
</dbReference>
<dbReference type="GO" id="GO:0008540">
    <property type="term" value="C:proteasome regulatory particle, base subcomplex"/>
    <property type="evidence" value="ECO:0007669"/>
    <property type="project" value="TreeGrafter"/>
</dbReference>
<dbReference type="Gene3D" id="1.25.10.10">
    <property type="entry name" value="Leucine-rich Repeat Variant"/>
    <property type="match status" value="1"/>
</dbReference>
<feature type="region of interest" description="Disordered" evidence="4">
    <location>
        <begin position="1"/>
        <end position="26"/>
    </location>
</feature>
<feature type="compositionally biased region" description="Basic and acidic residues" evidence="4">
    <location>
        <begin position="1"/>
        <end position="22"/>
    </location>
</feature>
<dbReference type="InterPro" id="IPR041433">
    <property type="entry name" value="RPN1_C"/>
</dbReference>
<dbReference type="GO" id="GO:0030234">
    <property type="term" value="F:enzyme regulator activity"/>
    <property type="evidence" value="ECO:0007669"/>
    <property type="project" value="InterPro"/>
</dbReference>
<dbReference type="PIRSF" id="PIRSF015965">
    <property type="entry name" value="26S_Psome_Rpn1"/>
    <property type="match status" value="1"/>
</dbReference>
<evidence type="ECO:0008006" key="9">
    <source>
        <dbReference type="Google" id="ProtNLM"/>
    </source>
</evidence>
<evidence type="ECO:0000256" key="1">
    <source>
        <dbReference type="ARBA" id="ARBA00005460"/>
    </source>
</evidence>
<evidence type="ECO:0000313" key="8">
    <source>
        <dbReference type="Proteomes" id="UP001165065"/>
    </source>
</evidence>
<evidence type="ECO:0000256" key="3">
    <source>
        <dbReference type="ARBA" id="ARBA00022942"/>
    </source>
</evidence>
<dbReference type="Pfam" id="PF18051">
    <property type="entry name" value="RPN1_C"/>
    <property type="match status" value="1"/>
</dbReference>
<proteinExistence type="inferred from homology"/>
<dbReference type="InterPro" id="IPR016643">
    <property type="entry name" value="26S_Psome_Rpn1"/>
</dbReference>
<dbReference type="EMBL" id="BRYA01000611">
    <property type="protein sequence ID" value="GMI25501.1"/>
    <property type="molecule type" value="Genomic_DNA"/>
</dbReference>
<feature type="domain" description="26S proteasome non-ATPase regulatory subunit RPN1 C-terminal" evidence="6">
    <location>
        <begin position="817"/>
        <end position="870"/>
    </location>
</feature>
<organism evidence="7 8">
    <name type="scientific">Triparma columacea</name>
    <dbReference type="NCBI Taxonomy" id="722753"/>
    <lineage>
        <taxon>Eukaryota</taxon>
        <taxon>Sar</taxon>
        <taxon>Stramenopiles</taxon>
        <taxon>Ochrophyta</taxon>
        <taxon>Bolidophyceae</taxon>
        <taxon>Parmales</taxon>
        <taxon>Triparmaceae</taxon>
        <taxon>Triparma</taxon>
    </lineage>
</organism>
<dbReference type="InterPro" id="IPR002015">
    <property type="entry name" value="Proteasome/cyclosome_rpt"/>
</dbReference>
<feature type="domain" description="RPN1 N-terminal" evidence="5">
    <location>
        <begin position="46"/>
        <end position="335"/>
    </location>
</feature>
<comment type="caution">
    <text evidence="7">The sequence shown here is derived from an EMBL/GenBank/DDBJ whole genome shotgun (WGS) entry which is preliminary data.</text>
</comment>
<dbReference type="Proteomes" id="UP001165065">
    <property type="component" value="Unassembled WGS sequence"/>
</dbReference>
<protein>
    <recommendedName>
        <fullName evidence="9">26S proteasome non-ATPase regulatory subunit 2 homolog</fullName>
    </recommendedName>
</protein>
<evidence type="ECO:0000256" key="2">
    <source>
        <dbReference type="ARBA" id="ARBA00022737"/>
    </source>
</evidence>
<evidence type="ECO:0000259" key="6">
    <source>
        <dbReference type="Pfam" id="PF18051"/>
    </source>
</evidence>
<comment type="similarity">
    <text evidence="1">Belongs to the proteasome subunit S2 family.</text>
</comment>
<dbReference type="PANTHER" id="PTHR10943">
    <property type="entry name" value="26S PROTEASOME NON-ATPASE REGULATORY SUBUNIT"/>
    <property type="match status" value="1"/>
</dbReference>
<accession>A0A9W7FZD4</accession>
<dbReference type="InterPro" id="IPR016024">
    <property type="entry name" value="ARM-type_fold"/>
</dbReference>
<dbReference type="InterPro" id="IPR040892">
    <property type="entry name" value="RPN1_N"/>
</dbReference>
<sequence length="879" mass="95910">MTNNEEKKQDAKDGKDEEKKLSEEDEALKSQLLDSLDIAMDVKTKDDIRQKAIDRLCDEVKKSTGSMTGVPKPLKFLKPRYSDVIDLAEGKTKLKNLYDLSSALSMTMGQPGDVVKYKLMGDGNVVDWGHEYVRCLSGEVGSDWIKRVEGNKETADLRPLVDEMVTYYLAHNSESAAIDLLVEVSLISNLSSTTVEDVDRVTRYLIKTSDYLDGEEALECLTVAKGMFEKAERHCDAVRVAIKIGGPDLKEACKKALEASGDVKDRLQIAAVLGRSKIPFDVEEEGVEGVDDDEIEKLNDLISNASLSDFFLNLGRDLDVVDPKKPEDIYKSHLSETGGFSRRQQSNAKVDSARANLASTFVNGFVNAGFNTDKLLTVENSDWLYKNKEHGMLSATASLGLLMLWNVEEGLTVIDKYLYSNEEMVKAGACLGVGVLCAGVKSEADPAFALLSEHVEGSDGEMKRASVQGLGIAYAGSGREEVGEVLVKVVEESEDWVAVGLAGLSLGMIYVKGMEGADDIAMAIVTRLMEASDDNLKHSHTKFLCLGLGLLWMGKMEECDATVEALKTLSDTSVSKFAVNTVVGCAYAGSGNVLKVQQMLHECAEHLEKDADHQAVAALSIAMITMGEEVGAEMTLRTCDHLLQYCELPIKRAVPLMLACLHVSDPDYTIVDTLSRLTHHEDEQISQNAIMGLGVISAGTNNSRVAGLLRQLSEFYSKEAGHMFTVRIAQGLLHMGKGLMTISPITSDKLLMNGPAFGGLMAVIFSCLDMKATLLDKSHQILFYLSAAMNPRMLVTVDESLEWKPTTVRVGQAVEIVGAPGKPKSITGFQTHQTPVLLSSKERAELGTEEFLACTSVLEGIVVIKENPDYKPPEEEEKK</sequence>
<keyword evidence="8" id="KW-1185">Reference proteome</keyword>
<gene>
    <name evidence="7" type="ORF">TrCOL_g9096</name>
</gene>
<dbReference type="GO" id="GO:0005634">
    <property type="term" value="C:nucleus"/>
    <property type="evidence" value="ECO:0007669"/>
    <property type="project" value="TreeGrafter"/>
</dbReference>